<dbReference type="Pfam" id="PF04043">
    <property type="entry name" value="PMEI"/>
    <property type="match status" value="1"/>
</dbReference>
<dbReference type="InterPro" id="IPR051955">
    <property type="entry name" value="PME_Inhibitor"/>
</dbReference>
<comment type="similarity">
    <text evidence="2">Belongs to the PMEI family.</text>
</comment>
<keyword evidence="3" id="KW-1185">Reference proteome</keyword>
<dbReference type="SUPFAM" id="SSF101148">
    <property type="entry name" value="Plant invertase/pectin methylesterase inhibitor"/>
    <property type="match status" value="1"/>
</dbReference>
<dbReference type="GO" id="GO:0004857">
    <property type="term" value="F:enzyme inhibitor activity"/>
    <property type="evidence" value="ECO:0000318"/>
    <property type="project" value="GO_Central"/>
</dbReference>
<dbReference type="FunFam" id="1.20.140.40:FF:000005">
    <property type="entry name" value="Pectin methylesterase inhibitor 1"/>
    <property type="match status" value="1"/>
</dbReference>
<dbReference type="FunCoup" id="A0A6P9ENW2">
    <property type="interactions" value="315"/>
</dbReference>
<dbReference type="Gene3D" id="1.20.140.40">
    <property type="entry name" value="Invertase/pectin methylesterase inhibitor family protein"/>
    <property type="match status" value="1"/>
</dbReference>
<dbReference type="GO" id="GO:0009505">
    <property type="term" value="C:plant-type cell wall"/>
    <property type="evidence" value="ECO:0000318"/>
    <property type="project" value="GO_Central"/>
</dbReference>
<dbReference type="OrthoDB" id="1430376at2759"/>
<dbReference type="Proteomes" id="UP000235220">
    <property type="component" value="Chromosome 10"/>
</dbReference>
<gene>
    <name evidence="4" type="primary">LOC109014088</name>
</gene>
<evidence type="ECO:0000256" key="2">
    <source>
        <dbReference type="ARBA" id="ARBA00038471"/>
    </source>
</evidence>
<proteinExistence type="inferred from homology"/>
<dbReference type="AlphaFoldDB" id="A0A6P9ENW2"/>
<protein>
    <submittedName>
        <fullName evidence="4">21 kDa protein-like</fullName>
    </submittedName>
</protein>
<dbReference type="GO" id="GO:0009827">
    <property type="term" value="P:plant-type cell wall modification"/>
    <property type="evidence" value="ECO:0000318"/>
    <property type="project" value="GO_Central"/>
</dbReference>
<dbReference type="Gramene" id="Jr10_07740_p1">
    <property type="protein sequence ID" value="cds.Jr10_07740_p1"/>
    <property type="gene ID" value="Jr10_07740"/>
</dbReference>
<accession>A0A6P9ENW2</accession>
<dbReference type="GeneID" id="109014088"/>
<dbReference type="GO" id="GO:0046910">
    <property type="term" value="F:pectinesterase inhibitor activity"/>
    <property type="evidence" value="ECO:0007669"/>
    <property type="project" value="UniProtKB-ARBA"/>
</dbReference>
<keyword evidence="1" id="KW-0732">Signal</keyword>
<sequence>MEGSSSKYLITFLLILVAISSACINSGMAAKANRLSTEFIRTSCRSTIYPSLCFSSLSVHANSIQTSPQLLASTALNVTLSSAQSTSRLMVRLSKTRGMSPRVVSAMTDCVEELSDSVDELRNSIAEMSSLKSSNFQLMINDIQTWVSAALTDESTCTDGFHGNSMNGNVKTTVREKIVKVAQLTSNALALINQYAAFHG</sequence>
<dbReference type="PANTHER" id="PTHR31080">
    <property type="entry name" value="PECTINESTERASE INHIBITOR-LIKE"/>
    <property type="match status" value="1"/>
</dbReference>
<dbReference type="InterPro" id="IPR035513">
    <property type="entry name" value="Invertase/methylesterase_inhib"/>
</dbReference>
<dbReference type="PROSITE" id="PS51257">
    <property type="entry name" value="PROKAR_LIPOPROTEIN"/>
    <property type="match status" value="1"/>
</dbReference>
<dbReference type="RefSeq" id="XP_035550320.1">
    <property type="nucleotide sequence ID" value="XM_035694427.1"/>
</dbReference>
<dbReference type="NCBIfam" id="TIGR01614">
    <property type="entry name" value="PME_inhib"/>
    <property type="match status" value="1"/>
</dbReference>
<dbReference type="KEGG" id="jre:109014088"/>
<dbReference type="InterPro" id="IPR006501">
    <property type="entry name" value="Pectinesterase_inhib_dom"/>
</dbReference>
<evidence type="ECO:0000313" key="4">
    <source>
        <dbReference type="RefSeq" id="XP_035550320.1"/>
    </source>
</evidence>
<organism evidence="3 4">
    <name type="scientific">Juglans regia</name>
    <name type="common">English walnut</name>
    <dbReference type="NCBI Taxonomy" id="51240"/>
    <lineage>
        <taxon>Eukaryota</taxon>
        <taxon>Viridiplantae</taxon>
        <taxon>Streptophyta</taxon>
        <taxon>Embryophyta</taxon>
        <taxon>Tracheophyta</taxon>
        <taxon>Spermatophyta</taxon>
        <taxon>Magnoliopsida</taxon>
        <taxon>eudicotyledons</taxon>
        <taxon>Gunneridae</taxon>
        <taxon>Pentapetalae</taxon>
        <taxon>rosids</taxon>
        <taxon>fabids</taxon>
        <taxon>Fagales</taxon>
        <taxon>Juglandaceae</taxon>
        <taxon>Juglans</taxon>
    </lineage>
</organism>
<reference evidence="4" key="1">
    <citation type="submission" date="2025-08" db="UniProtKB">
        <authorList>
            <consortium name="RefSeq"/>
        </authorList>
    </citation>
    <scope>IDENTIFICATION</scope>
    <source>
        <tissue evidence="4">Leaves</tissue>
    </source>
</reference>
<dbReference type="SMART" id="SM00856">
    <property type="entry name" value="PMEI"/>
    <property type="match status" value="1"/>
</dbReference>
<name>A0A6P9ENW2_JUGRE</name>
<evidence type="ECO:0000256" key="1">
    <source>
        <dbReference type="ARBA" id="ARBA00022729"/>
    </source>
</evidence>
<dbReference type="PANTHER" id="PTHR31080:SF117">
    <property type="entry name" value="PLANT INVERTASE_PECTIN METHYLESTERASE INHIBITOR SUPERFAMILY PROTEIN"/>
    <property type="match status" value="1"/>
</dbReference>
<dbReference type="CDD" id="cd15798">
    <property type="entry name" value="PMEI-like_3"/>
    <property type="match status" value="1"/>
</dbReference>
<evidence type="ECO:0000313" key="3">
    <source>
        <dbReference type="Proteomes" id="UP000235220"/>
    </source>
</evidence>